<sequence>MLIKSILFTAMILLCLAFYLPALADGFPNNPNPRALSIGQRVIWNYQARSDFEEVRKIPAEVVRLGSKRVRIKVRQKNGEFVHRWVSESKLEIRVP</sequence>
<gene>
    <name evidence="2" type="ORF">V0288_10265</name>
</gene>
<organism evidence="2 3">
    <name type="scientific">Pannus brasiliensis CCIBt3594</name>
    <dbReference type="NCBI Taxonomy" id="1427578"/>
    <lineage>
        <taxon>Bacteria</taxon>
        <taxon>Bacillati</taxon>
        <taxon>Cyanobacteriota</taxon>
        <taxon>Cyanophyceae</taxon>
        <taxon>Oscillatoriophycideae</taxon>
        <taxon>Chroococcales</taxon>
        <taxon>Microcystaceae</taxon>
        <taxon>Pannus</taxon>
    </lineage>
</organism>
<feature type="signal peptide" evidence="1">
    <location>
        <begin position="1"/>
        <end position="24"/>
    </location>
</feature>
<name>A0AAW9QK77_9CHRO</name>
<dbReference type="Proteomes" id="UP001328733">
    <property type="component" value="Unassembled WGS sequence"/>
</dbReference>
<reference evidence="2 3" key="1">
    <citation type="submission" date="2024-01" db="EMBL/GenBank/DDBJ databases">
        <title>Genomic insights into the taxonomy and metabolism of the cyanobacterium Pannus brasiliensis CCIBt3594.</title>
        <authorList>
            <person name="Machado M."/>
            <person name="Botero N.B."/>
            <person name="Andreote A.P.D."/>
            <person name="Feitosa A.M.T."/>
            <person name="Popin R."/>
            <person name="Sivonen K."/>
            <person name="Fiore M.F."/>
        </authorList>
    </citation>
    <scope>NUCLEOTIDE SEQUENCE [LARGE SCALE GENOMIC DNA]</scope>
    <source>
        <strain evidence="2 3">CCIBt3594</strain>
    </source>
</reference>
<keyword evidence="3" id="KW-1185">Reference proteome</keyword>
<feature type="chain" id="PRO_5043398743" evidence="1">
    <location>
        <begin position="25"/>
        <end position="96"/>
    </location>
</feature>
<proteinExistence type="predicted"/>
<evidence type="ECO:0000313" key="2">
    <source>
        <dbReference type="EMBL" id="MEG3437503.1"/>
    </source>
</evidence>
<dbReference type="RefSeq" id="WP_332864983.1">
    <property type="nucleotide sequence ID" value="NZ_JBAFSM010000016.1"/>
</dbReference>
<evidence type="ECO:0000313" key="3">
    <source>
        <dbReference type="Proteomes" id="UP001328733"/>
    </source>
</evidence>
<evidence type="ECO:0000256" key="1">
    <source>
        <dbReference type="SAM" id="SignalP"/>
    </source>
</evidence>
<dbReference type="EMBL" id="JBAFSM010000016">
    <property type="protein sequence ID" value="MEG3437503.1"/>
    <property type="molecule type" value="Genomic_DNA"/>
</dbReference>
<keyword evidence="1" id="KW-0732">Signal</keyword>
<protein>
    <submittedName>
        <fullName evidence="2">Uncharacterized protein</fullName>
    </submittedName>
</protein>
<dbReference type="AlphaFoldDB" id="A0AAW9QK77"/>
<accession>A0AAW9QK77</accession>
<comment type="caution">
    <text evidence="2">The sequence shown here is derived from an EMBL/GenBank/DDBJ whole genome shotgun (WGS) entry which is preliminary data.</text>
</comment>